<feature type="transmembrane region" description="Helical" evidence="6">
    <location>
        <begin position="296"/>
        <end position="313"/>
    </location>
</feature>
<comment type="subcellular location">
    <subcellularLocation>
        <location evidence="1">Cell membrane</location>
        <topology evidence="1">Multi-pass membrane protein</topology>
    </subcellularLocation>
</comment>
<dbReference type="PANTHER" id="PTHR37821">
    <property type="entry name" value="AMINO ACID TRANSPORTER YUIF-RELATED"/>
    <property type="match status" value="1"/>
</dbReference>
<keyword evidence="2" id="KW-1003">Cell membrane</keyword>
<dbReference type="EMBL" id="CP019699">
    <property type="protein sequence ID" value="AQS57252.1"/>
    <property type="molecule type" value="Genomic_DNA"/>
</dbReference>
<evidence type="ECO:0000256" key="1">
    <source>
        <dbReference type="ARBA" id="ARBA00004651"/>
    </source>
</evidence>
<feature type="domain" description="Na+/H+ antiporter NhaC-like C-terminal" evidence="7">
    <location>
        <begin position="147"/>
        <end position="436"/>
    </location>
</feature>
<evidence type="ECO:0000256" key="3">
    <source>
        <dbReference type="ARBA" id="ARBA00022692"/>
    </source>
</evidence>
<feature type="transmembrane region" description="Helical" evidence="6">
    <location>
        <begin position="246"/>
        <end position="276"/>
    </location>
</feature>
<dbReference type="PANTHER" id="PTHR37821:SF1">
    <property type="entry name" value="AMINO ACID TRANSPORTER YUIF-RELATED"/>
    <property type="match status" value="1"/>
</dbReference>
<feature type="transmembrane region" description="Helical" evidence="6">
    <location>
        <begin position="64"/>
        <end position="86"/>
    </location>
</feature>
<dbReference type="GO" id="GO:0005886">
    <property type="term" value="C:plasma membrane"/>
    <property type="evidence" value="ECO:0007669"/>
    <property type="project" value="UniProtKB-SubCell"/>
</dbReference>
<gene>
    <name evidence="9" type="ORF">B0W44_17395</name>
</gene>
<sequence length="442" mass="46358">MVVMFWNPVVLSVLVLAVLSLARVNVIFGLLIAAAVAGFSAGLTLEEIFSILIGGLGGQGETALSYILLGIFAVMIARSGITTALIRRVLPLMQGRRGFVLFTIAALSCLSQNVIPVHIAFIPILIPPLLAVFNRLKVDRRAVASALTFGLKAPYMLIPAGFGFIFHNIIADEMAASGMAIELSAIPVAMAIPVAGMLLGLVLAIVVTYRKAREYADIPTHFTSESAATGEDADQHSWQWKHSVTLLAIGVTLVLQIVFQSLVIAALGGILTMFIFRGEAWRNGDTVVEGGVKMMGTIAFVMLIASGYASILTETGAVDNLVESASAWLGDNQFMAAVVMMFVGLLVTMGIGTSFGTVPILAAIFVPLCSAMGFSPLATASLIGTAGAIGDAGSPASDSTLGPTSGLNADGQHHHIWDTCVPTFIHYNIPLFVFGVIAALVL</sequence>
<evidence type="ECO:0000313" key="9">
    <source>
        <dbReference type="EMBL" id="AQS57252.1"/>
    </source>
</evidence>
<evidence type="ECO:0000313" key="10">
    <source>
        <dbReference type="Proteomes" id="UP000188603"/>
    </source>
</evidence>
<feature type="transmembrane region" description="Helical" evidence="6">
    <location>
        <begin position="98"/>
        <end position="126"/>
    </location>
</feature>
<keyword evidence="5 6" id="KW-0472">Membrane</keyword>
<dbReference type="Proteomes" id="UP000188603">
    <property type="component" value="Chromosome"/>
</dbReference>
<proteinExistence type="predicted"/>
<reference evidence="9 10" key="1">
    <citation type="journal article" date="2015" name="Int. J. Syst. Evol. Microbiol.">
        <title>Novibacillus thermophilus gen. nov., sp. nov., a Gram-staining-negative and moderately thermophilic member of the family Thermoactinomycetaceae.</title>
        <authorList>
            <person name="Yang G."/>
            <person name="Chen J."/>
            <person name="Zhou S."/>
        </authorList>
    </citation>
    <scope>NUCLEOTIDE SEQUENCE [LARGE SCALE GENOMIC DNA]</scope>
    <source>
        <strain evidence="9 10">SG-1</strain>
    </source>
</reference>
<name>A0A1U9KB45_9BACL</name>
<protein>
    <submittedName>
        <fullName evidence="9">Sodium:proton antiporter</fullName>
    </submittedName>
</protein>
<feature type="transmembrane region" description="Helical" evidence="6">
    <location>
        <begin position="424"/>
        <end position="441"/>
    </location>
</feature>
<dbReference type="InterPro" id="IPR018461">
    <property type="entry name" value="Na/H_Antiport_NhaC-like_C"/>
</dbReference>
<keyword evidence="4 6" id="KW-1133">Transmembrane helix</keyword>
<keyword evidence="3 6" id="KW-0812">Transmembrane</keyword>
<feature type="transmembrane region" description="Helical" evidence="6">
    <location>
        <begin position="153"/>
        <end position="171"/>
    </location>
</feature>
<keyword evidence="10" id="KW-1185">Reference proteome</keyword>
<feature type="domain" description="Putative Na+/H+ antiporter N-terminal" evidence="8">
    <location>
        <begin position="7"/>
        <end position="91"/>
    </location>
</feature>
<dbReference type="AlphaFoldDB" id="A0A1U9KB45"/>
<dbReference type="STRING" id="1471761.B0W44_17395"/>
<evidence type="ECO:0000256" key="4">
    <source>
        <dbReference type="ARBA" id="ARBA00022989"/>
    </source>
</evidence>
<dbReference type="Pfam" id="PF13726">
    <property type="entry name" value="Na_H_antiport_2"/>
    <property type="match status" value="1"/>
</dbReference>
<evidence type="ECO:0000256" key="2">
    <source>
        <dbReference type="ARBA" id="ARBA00022475"/>
    </source>
</evidence>
<evidence type="ECO:0000259" key="7">
    <source>
        <dbReference type="Pfam" id="PF03553"/>
    </source>
</evidence>
<feature type="transmembrane region" description="Helical" evidence="6">
    <location>
        <begin position="183"/>
        <end position="209"/>
    </location>
</feature>
<dbReference type="InterPro" id="IPR052576">
    <property type="entry name" value="AA_Transporter-Related"/>
</dbReference>
<dbReference type="Pfam" id="PF03553">
    <property type="entry name" value="Na_H_antiporter"/>
    <property type="match status" value="1"/>
</dbReference>
<evidence type="ECO:0000256" key="5">
    <source>
        <dbReference type="ARBA" id="ARBA00023136"/>
    </source>
</evidence>
<organism evidence="9 10">
    <name type="scientific">Novibacillus thermophilus</name>
    <dbReference type="NCBI Taxonomy" id="1471761"/>
    <lineage>
        <taxon>Bacteria</taxon>
        <taxon>Bacillati</taxon>
        <taxon>Bacillota</taxon>
        <taxon>Bacilli</taxon>
        <taxon>Bacillales</taxon>
        <taxon>Thermoactinomycetaceae</taxon>
        <taxon>Novibacillus</taxon>
    </lineage>
</organism>
<accession>A0A1U9KB45</accession>
<dbReference type="InterPro" id="IPR032813">
    <property type="entry name" value="Na_H_antiport_N"/>
</dbReference>
<evidence type="ECO:0000256" key="6">
    <source>
        <dbReference type="SAM" id="Phobius"/>
    </source>
</evidence>
<dbReference type="OrthoDB" id="9772446at2"/>
<evidence type="ECO:0000259" key="8">
    <source>
        <dbReference type="Pfam" id="PF13726"/>
    </source>
</evidence>
<dbReference type="KEGG" id="ntr:B0W44_17395"/>